<dbReference type="GO" id="GO:0016274">
    <property type="term" value="F:protein-arginine N-methyltransferase activity"/>
    <property type="evidence" value="ECO:0007669"/>
    <property type="project" value="InterPro"/>
</dbReference>
<dbReference type="InterPro" id="IPR055135">
    <property type="entry name" value="PRMT_dom"/>
</dbReference>
<evidence type="ECO:0000256" key="2">
    <source>
        <dbReference type="ARBA" id="ARBA00022679"/>
    </source>
</evidence>
<evidence type="ECO:0000259" key="4">
    <source>
        <dbReference type="Pfam" id="PF22528"/>
    </source>
</evidence>
<proteinExistence type="predicted"/>
<keyword evidence="2" id="KW-0808">Transferase</keyword>
<sequence>AAAGETIFPDRCIISLAAVGDTEKHSDRIAFWDNVYGFKMECMKEVVIPEAVVEVLKPETVISEPAVIQVSKDTDSSTLTLTVVLNMI</sequence>
<evidence type="ECO:0000313" key="5">
    <source>
        <dbReference type="Ensembl" id="ENSAMXP00005000874.1"/>
    </source>
</evidence>
<dbReference type="GO" id="GO:0032259">
    <property type="term" value="P:methylation"/>
    <property type="evidence" value="ECO:0007669"/>
    <property type="project" value="UniProtKB-KW"/>
</dbReference>
<dbReference type="Gene3D" id="2.70.160.11">
    <property type="entry name" value="Hnrnp arginine n-methyltransferase1"/>
    <property type="match status" value="1"/>
</dbReference>
<dbReference type="Proteomes" id="UP000694621">
    <property type="component" value="Unplaced"/>
</dbReference>
<evidence type="ECO:0000256" key="1">
    <source>
        <dbReference type="ARBA" id="ARBA00022603"/>
    </source>
</evidence>
<keyword evidence="1" id="KW-0489">Methyltransferase</keyword>
<reference evidence="5" key="1">
    <citation type="submission" date="2025-08" db="UniProtKB">
        <authorList>
            <consortium name="Ensembl"/>
        </authorList>
    </citation>
    <scope>IDENTIFICATION</scope>
</reference>
<keyword evidence="3" id="KW-0949">S-adenosyl-L-methionine</keyword>
<dbReference type="Pfam" id="PF22528">
    <property type="entry name" value="PRMT_C"/>
    <property type="match status" value="1"/>
</dbReference>
<feature type="domain" description="Protein arginine N-methyltransferase" evidence="4">
    <location>
        <begin position="11"/>
        <end position="68"/>
    </location>
</feature>
<dbReference type="PANTHER" id="PTHR11006:SF53">
    <property type="entry name" value="PROTEIN ARGININE N-METHYLTRANSFERASE 3"/>
    <property type="match status" value="1"/>
</dbReference>
<evidence type="ECO:0000313" key="6">
    <source>
        <dbReference type="Proteomes" id="UP000694621"/>
    </source>
</evidence>
<dbReference type="GO" id="GO:0042054">
    <property type="term" value="F:histone methyltransferase activity"/>
    <property type="evidence" value="ECO:0007669"/>
    <property type="project" value="TreeGrafter"/>
</dbReference>
<dbReference type="AlphaFoldDB" id="A0A8B9J4D7"/>
<dbReference type="GO" id="GO:0005634">
    <property type="term" value="C:nucleus"/>
    <property type="evidence" value="ECO:0007669"/>
    <property type="project" value="TreeGrafter"/>
</dbReference>
<dbReference type="Ensembl" id="ENSAMXT00005000985.1">
    <property type="protein sequence ID" value="ENSAMXP00005000874.1"/>
    <property type="gene ID" value="ENSAMXG00005000554.1"/>
</dbReference>
<protein>
    <recommendedName>
        <fullName evidence="4">Protein arginine N-methyltransferase domain-containing protein</fullName>
    </recommendedName>
</protein>
<name>A0A8B9J4D7_ASTMX</name>
<dbReference type="InterPro" id="IPR029063">
    <property type="entry name" value="SAM-dependent_MTases_sf"/>
</dbReference>
<dbReference type="InterPro" id="IPR025799">
    <property type="entry name" value="Arg_MeTrfase"/>
</dbReference>
<organism evidence="5 6">
    <name type="scientific">Astyanax mexicanus</name>
    <name type="common">Blind cave fish</name>
    <name type="synonym">Astyanax fasciatus mexicanus</name>
    <dbReference type="NCBI Taxonomy" id="7994"/>
    <lineage>
        <taxon>Eukaryota</taxon>
        <taxon>Metazoa</taxon>
        <taxon>Chordata</taxon>
        <taxon>Craniata</taxon>
        <taxon>Vertebrata</taxon>
        <taxon>Euteleostomi</taxon>
        <taxon>Actinopterygii</taxon>
        <taxon>Neopterygii</taxon>
        <taxon>Teleostei</taxon>
        <taxon>Ostariophysi</taxon>
        <taxon>Characiformes</taxon>
        <taxon>Characoidei</taxon>
        <taxon>Acestrorhamphidae</taxon>
        <taxon>Acestrorhamphinae</taxon>
        <taxon>Astyanax</taxon>
    </lineage>
</organism>
<accession>A0A8B9J4D7</accession>
<dbReference type="PANTHER" id="PTHR11006">
    <property type="entry name" value="PROTEIN ARGININE N-METHYLTRANSFERASE"/>
    <property type="match status" value="1"/>
</dbReference>
<evidence type="ECO:0000256" key="3">
    <source>
        <dbReference type="ARBA" id="ARBA00022691"/>
    </source>
</evidence>
<dbReference type="SUPFAM" id="SSF53335">
    <property type="entry name" value="S-adenosyl-L-methionine-dependent methyltransferases"/>
    <property type="match status" value="1"/>
</dbReference>